<name>U1N3Z3_9EURY</name>
<gene>
    <name evidence="2" type="ORF">J07HQW1_01309</name>
</gene>
<evidence type="ECO:0000313" key="2">
    <source>
        <dbReference type="EMBL" id="ERG91275.1"/>
    </source>
</evidence>
<dbReference type="EMBL" id="KE356560">
    <property type="protein sequence ID" value="ERG91275.1"/>
    <property type="molecule type" value="Genomic_DNA"/>
</dbReference>
<organism evidence="2 3">
    <name type="scientific">Haloquadratum walsbyi J07HQW1</name>
    <dbReference type="NCBI Taxonomy" id="1238424"/>
    <lineage>
        <taxon>Archaea</taxon>
        <taxon>Methanobacteriati</taxon>
        <taxon>Methanobacteriota</taxon>
        <taxon>Stenosarchaea group</taxon>
        <taxon>Halobacteria</taxon>
        <taxon>Halobacteriales</taxon>
        <taxon>Haloferacaceae</taxon>
        <taxon>Haloquadratum</taxon>
    </lineage>
</organism>
<proteinExistence type="predicted"/>
<sequence>MRWRAKKPQDRPSPREQWVGWSDGGTSFSNDRHRILREVIEALQRHPIVSDAHGYPPSTFTEVRATLAPNRWGHDTESATLRVTWQPIEPPELALHDSEDGWHSEPNPHVDGCAHYQERDGKGAYRHESIAFDRETTPELVCEAMERLKQRLADSG</sequence>
<dbReference type="HOGENOM" id="CLU_123703_0_0_2"/>
<feature type="region of interest" description="Disordered" evidence="1">
    <location>
        <begin position="1"/>
        <end position="29"/>
    </location>
</feature>
<evidence type="ECO:0000313" key="3">
    <source>
        <dbReference type="Proteomes" id="UP000030649"/>
    </source>
</evidence>
<dbReference type="Proteomes" id="UP000030649">
    <property type="component" value="Unassembled WGS sequence"/>
</dbReference>
<reference evidence="2 3" key="1">
    <citation type="journal article" date="2013" name="PLoS ONE">
        <title>Assembly-driven community genomics of a hypersaline microbial ecosystem.</title>
        <authorList>
            <person name="Podell S."/>
            <person name="Ugalde J.A."/>
            <person name="Narasingarao P."/>
            <person name="Banfield J.F."/>
            <person name="Heidelberg K.B."/>
            <person name="Allen E.E."/>
        </authorList>
    </citation>
    <scope>NUCLEOTIDE SEQUENCE [LARGE SCALE GENOMIC DNA]</scope>
    <source>
        <strain evidence="3">J07HQW1</strain>
    </source>
</reference>
<evidence type="ECO:0000256" key="1">
    <source>
        <dbReference type="SAM" id="MobiDB-lite"/>
    </source>
</evidence>
<dbReference type="AlphaFoldDB" id="U1N3Z3"/>
<protein>
    <submittedName>
        <fullName evidence="2">Uncharacterized protein</fullName>
    </submittedName>
</protein>
<accession>U1N3Z3</accession>